<evidence type="ECO:0000259" key="5">
    <source>
        <dbReference type="Pfam" id="PF00205"/>
    </source>
</evidence>
<feature type="domain" description="Thiamine pyrophosphate enzyme TPP-binding" evidence="6">
    <location>
        <begin position="395"/>
        <end position="537"/>
    </location>
</feature>
<dbReference type="PANTHER" id="PTHR42981:SF2">
    <property type="entry name" value="PYRUVATE DEHYDROGENASE [UBIQUINONE]"/>
    <property type="match status" value="1"/>
</dbReference>
<name>A0ABQ2N4P2_9MICO</name>
<dbReference type="InterPro" id="IPR011766">
    <property type="entry name" value="TPP_enzyme_TPP-bd"/>
</dbReference>
<dbReference type="Pfam" id="PF02775">
    <property type="entry name" value="TPP_enzyme_C"/>
    <property type="match status" value="1"/>
</dbReference>
<dbReference type="InterPro" id="IPR012000">
    <property type="entry name" value="Thiamin_PyroP_enz_cen_dom"/>
</dbReference>
<evidence type="ECO:0000313" key="8">
    <source>
        <dbReference type="EMBL" id="GGO66862.1"/>
    </source>
</evidence>
<dbReference type="Pfam" id="PF00205">
    <property type="entry name" value="TPP_enzyme_M"/>
    <property type="match status" value="1"/>
</dbReference>
<accession>A0ABQ2N4P2</accession>
<dbReference type="Gene3D" id="3.40.50.970">
    <property type="match status" value="2"/>
</dbReference>
<evidence type="ECO:0000313" key="9">
    <source>
        <dbReference type="Proteomes" id="UP000638043"/>
    </source>
</evidence>
<comment type="caution">
    <text evidence="8">The sequence shown here is derived from an EMBL/GenBank/DDBJ whole genome shotgun (WGS) entry which is preliminary data.</text>
</comment>
<dbReference type="SUPFAM" id="SSF52467">
    <property type="entry name" value="DHS-like NAD/FAD-binding domain"/>
    <property type="match status" value="1"/>
</dbReference>
<feature type="domain" description="Thiamine pyrophosphate enzyme N-terminal TPP-binding" evidence="7">
    <location>
        <begin position="2"/>
        <end position="112"/>
    </location>
</feature>
<keyword evidence="9" id="KW-1185">Reference proteome</keyword>
<dbReference type="InterPro" id="IPR012001">
    <property type="entry name" value="Thiamin_PyroP_enz_TPP-bd_dom"/>
</dbReference>
<comment type="similarity">
    <text evidence="1 3">Belongs to the TPP enzyme family.</text>
</comment>
<dbReference type="Proteomes" id="UP000638043">
    <property type="component" value="Unassembled WGS sequence"/>
</dbReference>
<feature type="compositionally biased region" description="Basic and acidic residues" evidence="4">
    <location>
        <begin position="589"/>
        <end position="603"/>
    </location>
</feature>
<dbReference type="Gene3D" id="3.40.50.1220">
    <property type="entry name" value="TPP-binding domain"/>
    <property type="match status" value="1"/>
</dbReference>
<evidence type="ECO:0000256" key="4">
    <source>
        <dbReference type="SAM" id="MobiDB-lite"/>
    </source>
</evidence>
<keyword evidence="2 3" id="KW-0786">Thiamine pyrophosphate</keyword>
<dbReference type="PANTHER" id="PTHR42981">
    <property type="entry name" value="PYRUVATE DEHYDROGENASE [UBIQUINONE]"/>
    <property type="match status" value="1"/>
</dbReference>
<evidence type="ECO:0000259" key="6">
    <source>
        <dbReference type="Pfam" id="PF02775"/>
    </source>
</evidence>
<dbReference type="InterPro" id="IPR047211">
    <property type="entry name" value="POXB-like"/>
</dbReference>
<feature type="domain" description="Thiamine pyrophosphate enzyme central" evidence="5">
    <location>
        <begin position="195"/>
        <end position="323"/>
    </location>
</feature>
<evidence type="ECO:0000259" key="7">
    <source>
        <dbReference type="Pfam" id="PF02776"/>
    </source>
</evidence>
<reference evidence="9" key="1">
    <citation type="journal article" date="2019" name="Int. J. Syst. Evol. Microbiol.">
        <title>The Global Catalogue of Microorganisms (GCM) 10K type strain sequencing project: providing services to taxonomists for standard genome sequencing and annotation.</title>
        <authorList>
            <consortium name="The Broad Institute Genomics Platform"/>
            <consortium name="The Broad Institute Genome Sequencing Center for Infectious Disease"/>
            <person name="Wu L."/>
            <person name="Ma J."/>
        </authorList>
    </citation>
    <scope>NUCLEOTIDE SEQUENCE [LARGE SCALE GENOMIC DNA]</scope>
    <source>
        <strain evidence="9">CGMCC 4.7181</strain>
    </source>
</reference>
<dbReference type="SUPFAM" id="SSF52518">
    <property type="entry name" value="Thiamin diphosphate-binding fold (THDP-binding)"/>
    <property type="match status" value="2"/>
</dbReference>
<dbReference type="InterPro" id="IPR029035">
    <property type="entry name" value="DHS-like_NAD/FAD-binding_dom"/>
</dbReference>
<feature type="compositionally biased region" description="Acidic residues" evidence="4">
    <location>
        <begin position="638"/>
        <end position="649"/>
    </location>
</feature>
<feature type="region of interest" description="Disordered" evidence="4">
    <location>
        <begin position="589"/>
        <end position="649"/>
    </location>
</feature>
<proteinExistence type="inferred from homology"/>
<organism evidence="8 9">
    <name type="scientific">Microbacterium nanhaiense</name>
    <dbReference type="NCBI Taxonomy" id="1301026"/>
    <lineage>
        <taxon>Bacteria</taxon>
        <taxon>Bacillati</taxon>
        <taxon>Actinomycetota</taxon>
        <taxon>Actinomycetes</taxon>
        <taxon>Micrococcales</taxon>
        <taxon>Microbacteriaceae</taxon>
        <taxon>Microbacterium</taxon>
    </lineage>
</organism>
<dbReference type="NCBIfam" id="NF006129">
    <property type="entry name" value="PRK08273.1"/>
    <property type="match status" value="1"/>
</dbReference>
<protein>
    <submittedName>
        <fullName evidence="8">Thiamine pyrophosphate-requiring protein</fullName>
    </submittedName>
</protein>
<sequence length="649" mass="70296">MSDLIVERLEAWGVSRVYGYAGDGINPLLGALRRAGRPAFVRAKHEEAAAFMACAEAKYRHDVGVVVSTQGPGAVHLLNGLYDALLDSVPVVALVAQQHTTVIGSDYQQEIDLPVLFRDVSAPRAHLVSSAEQLPMVLDRAFRAALAESRPAVVILPHDVQTAPAPELGQAHGELVSSPLWAEGRILAREDDIVAAAELLEAGERPVILAGRGVRGAREELLRFAERIGAAVVTSLLGKPYVDEAHPLAAGTMGHLGTTASARLLQSCDTLLIVGSHDPWTEFYPAPGQARAVQIDIDASVLGDRYPVEVGVVGDSADALERLAGRVSPRPHSPWREEVERRVRQWHDISRRRAELPARPVNPELVVRRFGERLAHDAQLALDVGSGVYHYARQVRLPVGVEAHLSSTLASMGCGIPYGIAAKESAPERPVAVIAGDGAMQMLGNAELITLSERYTSWSDPRFVVLVLHNRDLAEVSWEQRETEAEPRFVASQDVPRFDFSGYAELLGLRGLRIDDPDQVDAVLDAAFASDRPVLIEAVTDPDVPLLPPFPHGEKMLEAMRAGLRAEANAHARELLDVYAWLEQEHPYENGDVMSDPHTHPDQNDLATGHPSQAEGEDPDRPGTGTDAVTDGHPSQAEGEDPDDANAER</sequence>
<dbReference type="Pfam" id="PF02776">
    <property type="entry name" value="TPP_enzyme_N"/>
    <property type="match status" value="1"/>
</dbReference>
<evidence type="ECO:0000256" key="3">
    <source>
        <dbReference type="RuleBase" id="RU362132"/>
    </source>
</evidence>
<evidence type="ECO:0000256" key="2">
    <source>
        <dbReference type="ARBA" id="ARBA00023052"/>
    </source>
</evidence>
<gene>
    <name evidence="8" type="ORF">GCM10010910_27270</name>
</gene>
<dbReference type="InterPro" id="IPR029061">
    <property type="entry name" value="THDP-binding"/>
</dbReference>
<dbReference type="EMBL" id="BMMQ01000010">
    <property type="protein sequence ID" value="GGO66862.1"/>
    <property type="molecule type" value="Genomic_DNA"/>
</dbReference>
<evidence type="ECO:0000256" key="1">
    <source>
        <dbReference type="ARBA" id="ARBA00007812"/>
    </source>
</evidence>